<dbReference type="NCBIfam" id="NF002528">
    <property type="entry name" value="PRK01966.1-4"/>
    <property type="match status" value="1"/>
</dbReference>
<keyword evidence="8 12" id="KW-0133">Cell shape</keyword>
<dbReference type="GO" id="GO:0005524">
    <property type="term" value="F:ATP binding"/>
    <property type="evidence" value="ECO:0007669"/>
    <property type="project" value="UniProtKB-UniRule"/>
</dbReference>
<keyword evidence="5 14" id="KW-0547">Nucleotide-binding</keyword>
<feature type="binding site" evidence="15">
    <location>
        <position position="315"/>
    </location>
    <ligand>
        <name>Mg(2+)</name>
        <dbReference type="ChEBI" id="CHEBI:18420"/>
        <label>2</label>
    </ligand>
</feature>
<protein>
    <recommendedName>
        <fullName evidence="12">D-alanine--D-alanine ligase</fullName>
        <ecNumber evidence="12">6.3.2.4</ecNumber>
    </recommendedName>
    <alternativeName>
        <fullName evidence="12">D-Ala-D-Ala ligase</fullName>
    </alternativeName>
    <alternativeName>
        <fullName evidence="12">D-alanylalanine synthetase</fullName>
    </alternativeName>
</protein>
<feature type="binding site" evidence="15">
    <location>
        <position position="299"/>
    </location>
    <ligand>
        <name>Mg(2+)</name>
        <dbReference type="ChEBI" id="CHEBI:18420"/>
        <label>1</label>
    </ligand>
</feature>
<dbReference type="UniPathway" id="UPA00219"/>
<feature type="domain" description="ATP-grasp" evidence="17">
    <location>
        <begin position="141"/>
        <end position="346"/>
    </location>
</feature>
<dbReference type="PROSITE" id="PS00843">
    <property type="entry name" value="DALA_DALA_LIGASE_1"/>
    <property type="match status" value="1"/>
</dbReference>
<dbReference type="NCBIfam" id="TIGR01205">
    <property type="entry name" value="D_ala_D_alaTIGR"/>
    <property type="match status" value="1"/>
</dbReference>
<reference evidence="18" key="1">
    <citation type="submission" date="2020-07" db="EMBL/GenBank/DDBJ databases">
        <title>Vallitalea pronyensis genome.</title>
        <authorList>
            <person name="Postec A."/>
        </authorList>
    </citation>
    <scope>NUCLEOTIDE SEQUENCE</scope>
    <source>
        <strain evidence="18">FatNI3</strain>
    </source>
</reference>
<dbReference type="InterPro" id="IPR005905">
    <property type="entry name" value="D_ala_D_ala"/>
</dbReference>
<evidence type="ECO:0000256" key="15">
    <source>
        <dbReference type="PIRSR" id="PIRSR039102-3"/>
    </source>
</evidence>
<feature type="binding site" evidence="14">
    <location>
        <begin position="219"/>
        <end position="226"/>
    </location>
    <ligand>
        <name>ATP</name>
        <dbReference type="ChEBI" id="CHEBI:30616"/>
    </ligand>
</feature>
<dbReference type="GO" id="GO:0046872">
    <property type="term" value="F:metal ion binding"/>
    <property type="evidence" value="ECO:0007669"/>
    <property type="project" value="UniProtKB-KW"/>
</dbReference>
<comment type="subcellular location">
    <subcellularLocation>
        <location evidence="12">Cytoplasm</location>
    </subcellularLocation>
</comment>
<keyword evidence="6 16" id="KW-0067">ATP-binding</keyword>
<dbReference type="Gene3D" id="3.40.50.20">
    <property type="match status" value="1"/>
</dbReference>
<dbReference type="InterPro" id="IPR011761">
    <property type="entry name" value="ATP-grasp"/>
</dbReference>
<keyword evidence="3 12" id="KW-0436">Ligase</keyword>
<dbReference type="Gene3D" id="3.30.1490.20">
    <property type="entry name" value="ATP-grasp fold, A domain"/>
    <property type="match status" value="1"/>
</dbReference>
<dbReference type="RefSeq" id="WP_212696871.1">
    <property type="nucleotide sequence ID" value="NZ_CP058649.1"/>
</dbReference>
<feature type="binding site" evidence="15">
    <location>
        <position position="313"/>
    </location>
    <ligand>
        <name>Mg(2+)</name>
        <dbReference type="ChEBI" id="CHEBI:18420"/>
        <label>1</label>
    </ligand>
</feature>
<dbReference type="Pfam" id="PF07478">
    <property type="entry name" value="Dala_Dala_lig_C"/>
    <property type="match status" value="1"/>
</dbReference>
<comment type="catalytic activity">
    <reaction evidence="12">
        <text>2 D-alanine + ATP = D-alanyl-D-alanine + ADP + phosphate + H(+)</text>
        <dbReference type="Rhea" id="RHEA:11224"/>
        <dbReference type="ChEBI" id="CHEBI:15378"/>
        <dbReference type="ChEBI" id="CHEBI:30616"/>
        <dbReference type="ChEBI" id="CHEBI:43474"/>
        <dbReference type="ChEBI" id="CHEBI:57416"/>
        <dbReference type="ChEBI" id="CHEBI:57822"/>
        <dbReference type="ChEBI" id="CHEBI:456216"/>
        <dbReference type="EC" id="6.3.2.4"/>
    </reaction>
</comment>
<feature type="active site" evidence="13">
    <location>
        <position position="189"/>
    </location>
</feature>
<evidence type="ECO:0000256" key="5">
    <source>
        <dbReference type="ARBA" id="ARBA00022741"/>
    </source>
</evidence>
<dbReference type="PROSITE" id="PS50975">
    <property type="entry name" value="ATP_GRASP"/>
    <property type="match status" value="1"/>
</dbReference>
<dbReference type="PANTHER" id="PTHR23132:SF25">
    <property type="entry name" value="D-ALANINE--D-ALANINE LIGASE A"/>
    <property type="match status" value="1"/>
</dbReference>
<evidence type="ECO:0000256" key="14">
    <source>
        <dbReference type="PIRSR" id="PIRSR039102-2"/>
    </source>
</evidence>
<keyword evidence="4 15" id="KW-0479">Metal-binding</keyword>
<feature type="binding site" evidence="14">
    <location>
        <begin position="189"/>
        <end position="190"/>
    </location>
    <ligand>
        <name>ATP</name>
        <dbReference type="ChEBI" id="CHEBI:30616"/>
    </ligand>
</feature>
<comment type="cofactor">
    <cofactor evidence="15">
        <name>Mg(2+)</name>
        <dbReference type="ChEBI" id="CHEBI:18420"/>
    </cofactor>
    <cofactor evidence="15">
        <name>Mn(2+)</name>
        <dbReference type="ChEBI" id="CHEBI:29035"/>
    </cofactor>
    <text evidence="15">Binds 2 magnesium or manganese ions per subunit.</text>
</comment>
<dbReference type="InterPro" id="IPR011095">
    <property type="entry name" value="Dala_Dala_lig_C"/>
</dbReference>
<comment type="pathway">
    <text evidence="12">Cell wall biogenesis; peptidoglycan biosynthesis.</text>
</comment>
<evidence type="ECO:0000256" key="7">
    <source>
        <dbReference type="ARBA" id="ARBA00022842"/>
    </source>
</evidence>
<evidence type="ECO:0000256" key="10">
    <source>
        <dbReference type="ARBA" id="ARBA00023211"/>
    </source>
</evidence>
<dbReference type="HAMAP" id="MF_00047">
    <property type="entry name" value="Dala_Dala_lig"/>
    <property type="match status" value="1"/>
</dbReference>
<dbReference type="GO" id="GO:0008716">
    <property type="term" value="F:D-alanine-D-alanine ligase activity"/>
    <property type="evidence" value="ECO:0007669"/>
    <property type="project" value="UniProtKB-UniRule"/>
</dbReference>
<feature type="binding site" evidence="15">
    <location>
        <position position="313"/>
    </location>
    <ligand>
        <name>Mg(2+)</name>
        <dbReference type="ChEBI" id="CHEBI:18420"/>
        <label>2</label>
    </ligand>
</feature>
<dbReference type="GO" id="GO:0008360">
    <property type="term" value="P:regulation of cell shape"/>
    <property type="evidence" value="ECO:0007669"/>
    <property type="project" value="UniProtKB-KW"/>
</dbReference>
<evidence type="ECO:0000256" key="13">
    <source>
        <dbReference type="PIRSR" id="PIRSR039102-1"/>
    </source>
</evidence>
<keyword evidence="9 12" id="KW-0573">Peptidoglycan synthesis</keyword>
<evidence type="ECO:0000256" key="4">
    <source>
        <dbReference type="ARBA" id="ARBA00022723"/>
    </source>
</evidence>
<dbReference type="SUPFAM" id="SSF52440">
    <property type="entry name" value="PreATP-grasp domain"/>
    <property type="match status" value="1"/>
</dbReference>
<dbReference type="GO" id="GO:0009252">
    <property type="term" value="P:peptidoglycan biosynthetic process"/>
    <property type="evidence" value="ECO:0007669"/>
    <property type="project" value="UniProtKB-UniRule"/>
</dbReference>
<feature type="binding site" evidence="14">
    <location>
        <begin position="181"/>
        <end position="183"/>
    </location>
    <ligand>
        <name>ATP</name>
        <dbReference type="ChEBI" id="CHEBI:30616"/>
    </ligand>
</feature>
<dbReference type="InterPro" id="IPR000291">
    <property type="entry name" value="D-Ala_lig_Van_CS"/>
</dbReference>
<keyword evidence="11 12" id="KW-0961">Cell wall biogenesis/degradation</keyword>
<evidence type="ECO:0000256" key="1">
    <source>
        <dbReference type="ARBA" id="ARBA00001936"/>
    </source>
</evidence>
<feature type="binding site" evidence="14">
    <location>
        <begin position="312"/>
        <end position="313"/>
    </location>
    <ligand>
        <name>ATP</name>
        <dbReference type="ChEBI" id="CHEBI:30616"/>
    </ligand>
</feature>
<dbReference type="GO" id="GO:0005829">
    <property type="term" value="C:cytosol"/>
    <property type="evidence" value="ECO:0007669"/>
    <property type="project" value="TreeGrafter"/>
</dbReference>
<dbReference type="GO" id="GO:0071555">
    <property type="term" value="P:cell wall organization"/>
    <property type="evidence" value="ECO:0007669"/>
    <property type="project" value="UniProtKB-KW"/>
</dbReference>
<evidence type="ECO:0000313" key="19">
    <source>
        <dbReference type="Proteomes" id="UP000683246"/>
    </source>
</evidence>
<feature type="binding site" evidence="14">
    <location>
        <position position="137"/>
    </location>
    <ligand>
        <name>ATP</name>
        <dbReference type="ChEBI" id="CHEBI:30616"/>
    </ligand>
</feature>
<dbReference type="SUPFAM" id="SSF56059">
    <property type="entry name" value="Glutathione synthetase ATP-binding domain-like"/>
    <property type="match status" value="1"/>
</dbReference>
<keyword evidence="10 15" id="KW-0464">Manganese</keyword>
<gene>
    <name evidence="12" type="primary">ddl</name>
    <name evidence="18" type="ORF">HZI73_03480</name>
</gene>
<accession>A0A8J8SFJ2</accession>
<evidence type="ECO:0000313" key="18">
    <source>
        <dbReference type="EMBL" id="QUI21402.1"/>
    </source>
</evidence>
<comment type="function">
    <text evidence="12">Cell wall formation.</text>
</comment>
<dbReference type="InterPro" id="IPR013815">
    <property type="entry name" value="ATP_grasp_subdomain_1"/>
</dbReference>
<name>A0A8J8SFJ2_9FIRM</name>
<proteinExistence type="inferred from homology"/>
<dbReference type="InterPro" id="IPR011127">
    <property type="entry name" value="Dala_Dala_lig_N"/>
</dbReference>
<feature type="active site" evidence="13">
    <location>
        <position position="324"/>
    </location>
</feature>
<comment type="similarity">
    <text evidence="2 12">Belongs to the D-alanine--D-alanine ligase family.</text>
</comment>
<keyword evidence="19" id="KW-1185">Reference proteome</keyword>
<dbReference type="PROSITE" id="PS00844">
    <property type="entry name" value="DALA_DALA_LIGASE_2"/>
    <property type="match status" value="1"/>
</dbReference>
<evidence type="ECO:0000256" key="12">
    <source>
        <dbReference type="HAMAP-Rule" id="MF_00047"/>
    </source>
</evidence>
<evidence type="ECO:0000256" key="2">
    <source>
        <dbReference type="ARBA" id="ARBA00010871"/>
    </source>
</evidence>
<dbReference type="InterPro" id="IPR016185">
    <property type="entry name" value="PreATP-grasp_dom_sf"/>
</dbReference>
<dbReference type="Proteomes" id="UP000683246">
    <property type="component" value="Chromosome"/>
</dbReference>
<dbReference type="Pfam" id="PF01820">
    <property type="entry name" value="Dala_Dala_lig_N"/>
    <property type="match status" value="1"/>
</dbReference>
<keyword evidence="7 15" id="KW-0460">Magnesium</keyword>
<evidence type="ECO:0000256" key="3">
    <source>
        <dbReference type="ARBA" id="ARBA00022598"/>
    </source>
</evidence>
<feature type="active site" evidence="13">
    <location>
        <position position="16"/>
    </location>
</feature>
<comment type="cofactor">
    <cofactor evidence="1">
        <name>Mn(2+)</name>
        <dbReference type="ChEBI" id="CHEBI:29035"/>
    </cofactor>
</comment>
<dbReference type="PIRSF" id="PIRSF039102">
    <property type="entry name" value="Ddl/VanB"/>
    <property type="match status" value="1"/>
</dbReference>
<evidence type="ECO:0000259" key="17">
    <source>
        <dbReference type="PROSITE" id="PS50975"/>
    </source>
</evidence>
<evidence type="ECO:0000256" key="9">
    <source>
        <dbReference type="ARBA" id="ARBA00022984"/>
    </source>
</evidence>
<dbReference type="AlphaFoldDB" id="A0A8J8SFJ2"/>
<dbReference type="EC" id="6.3.2.4" evidence="12"/>
<dbReference type="PANTHER" id="PTHR23132">
    <property type="entry name" value="D-ALANINE--D-ALANINE LIGASE"/>
    <property type="match status" value="1"/>
</dbReference>
<sequence length="351" mass="39043">MSKKNIVVLFGGQSSEHEISCISAATIIKNMDHDKYTVYPVGITKEGNWRLHEGTVDDLPEDKWVKGSVKAFLSPDATEKALYVFREDGMSKVTVDVVFPALHGLYGEDGSVQGLLELAQIPYVGCGILASSVSMDKLYTKIIVEKLGIRQAKHVPVNQKEMENIKDVVAKIEKELPYPVFVKPSNTGSSKGVTKAHSRGELFDGLEFAIKFDTKIVVEEAIVGREIECAVLGNYHPRASNVGEIIAAAEFYDYDSKYNDKGSETLINPDLPKETVKKLREYSTDIFRAVDGRGLARVDFFVEEATGEVVFNEINTLPGFTSISMYPILWEDKGISIKELVERLIQFAYTK</sequence>
<evidence type="ECO:0000256" key="16">
    <source>
        <dbReference type="PROSITE-ProRule" id="PRU00409"/>
    </source>
</evidence>
<evidence type="ECO:0000256" key="8">
    <source>
        <dbReference type="ARBA" id="ARBA00022960"/>
    </source>
</evidence>
<evidence type="ECO:0000256" key="11">
    <source>
        <dbReference type="ARBA" id="ARBA00023316"/>
    </source>
</evidence>
<dbReference type="EMBL" id="CP058649">
    <property type="protein sequence ID" value="QUI21402.1"/>
    <property type="molecule type" value="Genomic_DNA"/>
</dbReference>
<dbReference type="KEGG" id="vpy:HZI73_03480"/>
<evidence type="ECO:0000256" key="6">
    <source>
        <dbReference type="ARBA" id="ARBA00022840"/>
    </source>
</evidence>
<keyword evidence="12" id="KW-0963">Cytoplasm</keyword>
<organism evidence="18 19">
    <name type="scientific">Vallitalea pronyensis</name>
    <dbReference type="NCBI Taxonomy" id="1348613"/>
    <lineage>
        <taxon>Bacteria</taxon>
        <taxon>Bacillati</taxon>
        <taxon>Bacillota</taxon>
        <taxon>Clostridia</taxon>
        <taxon>Lachnospirales</taxon>
        <taxon>Vallitaleaceae</taxon>
        <taxon>Vallitalea</taxon>
    </lineage>
</organism>
<dbReference type="FunFam" id="3.30.470.20:FF:000008">
    <property type="entry name" value="D-alanine--D-alanine ligase"/>
    <property type="match status" value="1"/>
</dbReference>
<dbReference type="Gene3D" id="3.30.470.20">
    <property type="entry name" value="ATP-grasp fold, B domain"/>
    <property type="match status" value="1"/>
</dbReference>